<dbReference type="InterPro" id="IPR036477">
    <property type="entry name" value="Formyl_transf_N_sf"/>
</dbReference>
<gene>
    <name evidence="5" type="primary">fmt</name>
    <name evidence="8" type="ORF">DPQ33_11565</name>
</gene>
<dbReference type="InterPro" id="IPR005793">
    <property type="entry name" value="Formyl_trans_C"/>
</dbReference>
<evidence type="ECO:0000313" key="9">
    <source>
        <dbReference type="Proteomes" id="UP000448292"/>
    </source>
</evidence>
<dbReference type="InterPro" id="IPR002376">
    <property type="entry name" value="Formyl_transf_N"/>
</dbReference>
<feature type="binding site" evidence="5">
    <location>
        <begin position="110"/>
        <end position="113"/>
    </location>
    <ligand>
        <name>(6S)-5,6,7,8-tetrahydrofolate</name>
        <dbReference type="ChEBI" id="CHEBI:57453"/>
    </ligand>
</feature>
<reference evidence="8 9" key="1">
    <citation type="submission" date="2018-06" db="EMBL/GenBank/DDBJ databases">
        <title>Complete genome of Desulfovibrio indonesiensis P37SLT.</title>
        <authorList>
            <person name="Crispim J.S."/>
            <person name="Vidigal P.M.P."/>
            <person name="Silva L.C.F."/>
            <person name="Laguardia C.N."/>
            <person name="Araujo L.C."/>
            <person name="Dias R.S."/>
            <person name="Sousa M.P."/>
            <person name="Paula S.O."/>
            <person name="Silva C."/>
        </authorList>
    </citation>
    <scope>NUCLEOTIDE SEQUENCE [LARGE SCALE GENOMIC DNA]</scope>
    <source>
        <strain evidence="8 9">P37SLT</strain>
    </source>
</reference>
<feature type="domain" description="Formyl transferase C-terminal" evidence="7">
    <location>
        <begin position="204"/>
        <end position="309"/>
    </location>
</feature>
<evidence type="ECO:0000259" key="7">
    <source>
        <dbReference type="Pfam" id="PF02911"/>
    </source>
</evidence>
<organism evidence="8 9">
    <name type="scientific">Oceanidesulfovibrio indonesiensis</name>
    <dbReference type="NCBI Taxonomy" id="54767"/>
    <lineage>
        <taxon>Bacteria</taxon>
        <taxon>Pseudomonadati</taxon>
        <taxon>Thermodesulfobacteriota</taxon>
        <taxon>Desulfovibrionia</taxon>
        <taxon>Desulfovibrionales</taxon>
        <taxon>Desulfovibrionaceae</taxon>
        <taxon>Oceanidesulfovibrio</taxon>
    </lineage>
</organism>
<accession>A0A7M3MDF5</accession>
<dbReference type="PANTHER" id="PTHR11138:SF5">
    <property type="entry name" value="METHIONYL-TRNA FORMYLTRANSFERASE, MITOCHONDRIAL"/>
    <property type="match status" value="1"/>
</dbReference>
<evidence type="ECO:0000256" key="5">
    <source>
        <dbReference type="HAMAP-Rule" id="MF_00182"/>
    </source>
</evidence>
<dbReference type="Gene3D" id="3.40.50.12230">
    <property type="match status" value="1"/>
</dbReference>
<comment type="caution">
    <text evidence="8">The sequence shown here is derived from an EMBL/GenBank/DDBJ whole genome shotgun (WGS) entry which is preliminary data.</text>
</comment>
<dbReference type="RefSeq" id="WP_144303382.1">
    <property type="nucleotide sequence ID" value="NZ_QMIE01000010.1"/>
</dbReference>
<dbReference type="Pfam" id="PF02911">
    <property type="entry name" value="Formyl_trans_C"/>
    <property type="match status" value="1"/>
</dbReference>
<dbReference type="SUPFAM" id="SSF50486">
    <property type="entry name" value="FMT C-terminal domain-like"/>
    <property type="match status" value="1"/>
</dbReference>
<dbReference type="GO" id="GO:0005829">
    <property type="term" value="C:cytosol"/>
    <property type="evidence" value="ECO:0007669"/>
    <property type="project" value="TreeGrafter"/>
</dbReference>
<evidence type="ECO:0000256" key="3">
    <source>
        <dbReference type="ARBA" id="ARBA00022679"/>
    </source>
</evidence>
<evidence type="ECO:0000256" key="4">
    <source>
        <dbReference type="ARBA" id="ARBA00022917"/>
    </source>
</evidence>
<dbReference type="InterPro" id="IPR005794">
    <property type="entry name" value="Fmt"/>
</dbReference>
<comment type="function">
    <text evidence="5">Attaches a formyl group to the free amino group of methionyl-tRNA(fMet). The formyl group appears to play a dual role in the initiator identity of N-formylmethionyl-tRNA by promoting its recognition by IF2 and preventing the misappropriation of this tRNA by the elongation apparatus.</text>
</comment>
<dbReference type="SUPFAM" id="SSF53328">
    <property type="entry name" value="Formyltransferase"/>
    <property type="match status" value="1"/>
</dbReference>
<dbReference type="InterPro" id="IPR044135">
    <property type="entry name" value="Met-tRNA-FMT_C"/>
</dbReference>
<dbReference type="HAMAP" id="MF_00182">
    <property type="entry name" value="Formyl_trans"/>
    <property type="match status" value="1"/>
</dbReference>
<feature type="domain" description="Formyl transferase N-terminal" evidence="6">
    <location>
        <begin position="1"/>
        <end position="181"/>
    </location>
</feature>
<dbReference type="GO" id="GO:0004479">
    <property type="term" value="F:methionyl-tRNA formyltransferase activity"/>
    <property type="evidence" value="ECO:0007669"/>
    <property type="project" value="UniProtKB-UniRule"/>
</dbReference>
<dbReference type="PROSITE" id="PS00373">
    <property type="entry name" value="GART"/>
    <property type="match status" value="1"/>
</dbReference>
<keyword evidence="3 5" id="KW-0808">Transferase</keyword>
<dbReference type="Pfam" id="PF00551">
    <property type="entry name" value="Formyl_trans_N"/>
    <property type="match status" value="1"/>
</dbReference>
<dbReference type="OrthoDB" id="9802815at2"/>
<dbReference type="NCBIfam" id="TIGR00460">
    <property type="entry name" value="fmt"/>
    <property type="match status" value="1"/>
</dbReference>
<dbReference type="Proteomes" id="UP000448292">
    <property type="component" value="Unassembled WGS sequence"/>
</dbReference>
<sequence length="318" mass="34328">MRIVFMGTPDFAATILEALLRFGGGEVVGVYTQPDRPAGRGKKVRFSPVKNLAVARRLPVFQPVNFKSQETLDELASLEPDVCVVAAYGLILPQSVLDIPRHGCLNAHASLLPKYRGAAPIQRAIIDGERVTGMTIMQMNAGMDTGDILLQRALGIGIDDTAATLHDELAMMGGDLMVETLSKLKEGGLTPIPQDEPKATYAPKLTKKDGEVDWNQPAETIHNLIRGVHPWPGAYFMWGGIDPENPIRLTVLPGTPGPFHGEQRPEPGAIVGLVDDKLAVACADRLYLTPNLCPEGRCLMDAKAFCNGYLNRCAPSGL</sequence>
<dbReference type="EMBL" id="QMIE01000010">
    <property type="protein sequence ID" value="TVM16631.1"/>
    <property type="molecule type" value="Genomic_DNA"/>
</dbReference>
<dbReference type="AlphaFoldDB" id="A0A7M3MDF5"/>
<dbReference type="CDD" id="cd08646">
    <property type="entry name" value="FMT_core_Met-tRNA-FMT_N"/>
    <property type="match status" value="1"/>
</dbReference>
<protein>
    <recommendedName>
        <fullName evidence="2 5">Methionyl-tRNA formyltransferase</fullName>
        <ecNumber evidence="2 5">2.1.2.9</ecNumber>
    </recommendedName>
</protein>
<proteinExistence type="inferred from homology"/>
<dbReference type="CDD" id="cd08704">
    <property type="entry name" value="Met_tRNA_FMT_C"/>
    <property type="match status" value="1"/>
</dbReference>
<dbReference type="InterPro" id="IPR041711">
    <property type="entry name" value="Met-tRNA-FMT_N"/>
</dbReference>
<dbReference type="InterPro" id="IPR001555">
    <property type="entry name" value="GART_AS"/>
</dbReference>
<keyword evidence="9" id="KW-1185">Reference proteome</keyword>
<name>A0A7M3MDF5_9BACT</name>
<dbReference type="PANTHER" id="PTHR11138">
    <property type="entry name" value="METHIONYL-TRNA FORMYLTRANSFERASE"/>
    <property type="match status" value="1"/>
</dbReference>
<evidence type="ECO:0000256" key="2">
    <source>
        <dbReference type="ARBA" id="ARBA00012261"/>
    </source>
</evidence>
<evidence type="ECO:0000256" key="1">
    <source>
        <dbReference type="ARBA" id="ARBA00010699"/>
    </source>
</evidence>
<keyword evidence="4 5" id="KW-0648">Protein biosynthesis</keyword>
<comment type="catalytic activity">
    <reaction evidence="5">
        <text>L-methionyl-tRNA(fMet) + (6R)-10-formyltetrahydrofolate = N-formyl-L-methionyl-tRNA(fMet) + (6S)-5,6,7,8-tetrahydrofolate + H(+)</text>
        <dbReference type="Rhea" id="RHEA:24380"/>
        <dbReference type="Rhea" id="RHEA-COMP:9952"/>
        <dbReference type="Rhea" id="RHEA-COMP:9953"/>
        <dbReference type="ChEBI" id="CHEBI:15378"/>
        <dbReference type="ChEBI" id="CHEBI:57453"/>
        <dbReference type="ChEBI" id="CHEBI:78530"/>
        <dbReference type="ChEBI" id="CHEBI:78844"/>
        <dbReference type="ChEBI" id="CHEBI:195366"/>
        <dbReference type="EC" id="2.1.2.9"/>
    </reaction>
</comment>
<dbReference type="EC" id="2.1.2.9" evidence="2 5"/>
<evidence type="ECO:0000259" key="6">
    <source>
        <dbReference type="Pfam" id="PF00551"/>
    </source>
</evidence>
<comment type="similarity">
    <text evidence="1 5">Belongs to the Fmt family.</text>
</comment>
<evidence type="ECO:0000313" key="8">
    <source>
        <dbReference type="EMBL" id="TVM16631.1"/>
    </source>
</evidence>
<dbReference type="InterPro" id="IPR011034">
    <property type="entry name" value="Formyl_transferase-like_C_sf"/>
</dbReference>